<keyword evidence="1" id="KW-0472">Membrane</keyword>
<dbReference type="Proteomes" id="UP000657918">
    <property type="component" value="Unassembled WGS sequence"/>
</dbReference>
<comment type="caution">
    <text evidence="2">The sequence shown here is derived from an EMBL/GenBank/DDBJ whole genome shotgun (WGS) entry which is preliminary data.</text>
</comment>
<keyword evidence="1" id="KW-0812">Transmembrane</keyword>
<keyword evidence="3" id="KW-1185">Reference proteome</keyword>
<organism evidence="2 3">
    <name type="scientific">Salix dunnii</name>
    <dbReference type="NCBI Taxonomy" id="1413687"/>
    <lineage>
        <taxon>Eukaryota</taxon>
        <taxon>Viridiplantae</taxon>
        <taxon>Streptophyta</taxon>
        <taxon>Embryophyta</taxon>
        <taxon>Tracheophyta</taxon>
        <taxon>Spermatophyta</taxon>
        <taxon>Magnoliopsida</taxon>
        <taxon>eudicotyledons</taxon>
        <taxon>Gunneridae</taxon>
        <taxon>Pentapetalae</taxon>
        <taxon>rosids</taxon>
        <taxon>fabids</taxon>
        <taxon>Malpighiales</taxon>
        <taxon>Salicaceae</taxon>
        <taxon>Saliceae</taxon>
        <taxon>Salix</taxon>
    </lineage>
</organism>
<evidence type="ECO:0000313" key="3">
    <source>
        <dbReference type="Proteomes" id="UP000657918"/>
    </source>
</evidence>
<protein>
    <submittedName>
        <fullName evidence="2">Uncharacterized protein</fullName>
    </submittedName>
</protein>
<evidence type="ECO:0000313" key="2">
    <source>
        <dbReference type="EMBL" id="KAF9681075.1"/>
    </source>
</evidence>
<reference evidence="2 3" key="1">
    <citation type="submission" date="2020-10" db="EMBL/GenBank/DDBJ databases">
        <title>Plant Genome Project.</title>
        <authorList>
            <person name="Zhang R.-G."/>
        </authorList>
    </citation>
    <scope>NUCLEOTIDE SEQUENCE [LARGE SCALE GENOMIC DNA]</scope>
    <source>
        <strain evidence="2">FAFU-HL-1</strain>
        <tissue evidence="2">Leaf</tissue>
    </source>
</reference>
<gene>
    <name evidence="2" type="ORF">SADUNF_Sadunf06G0187800</name>
</gene>
<accession>A0A835K112</accession>
<dbReference type="AlphaFoldDB" id="A0A835K112"/>
<keyword evidence="1" id="KW-1133">Transmembrane helix</keyword>
<dbReference type="EMBL" id="JADGMS010000006">
    <property type="protein sequence ID" value="KAF9681075.1"/>
    <property type="molecule type" value="Genomic_DNA"/>
</dbReference>
<proteinExistence type="predicted"/>
<name>A0A835K112_9ROSI</name>
<evidence type="ECO:0000256" key="1">
    <source>
        <dbReference type="SAM" id="Phobius"/>
    </source>
</evidence>
<feature type="transmembrane region" description="Helical" evidence="1">
    <location>
        <begin position="6"/>
        <end position="33"/>
    </location>
</feature>
<sequence>MHFKTLIFIMLIMVSLCCPVWLVAWLSLCRLILKSTAYHWGRGNTVMQSLFIKERTNNLTSCMQVYYYTANKISLVV</sequence>